<protein>
    <submittedName>
        <fullName evidence="2">Uncharacterized protein</fullName>
    </submittedName>
</protein>
<name>A0A0G1ZGH5_UNCK3</name>
<dbReference type="Proteomes" id="UP000034913">
    <property type="component" value="Unassembled WGS sequence"/>
</dbReference>
<accession>A0A0G1ZGH5</accession>
<reference evidence="2 3" key="1">
    <citation type="journal article" date="2015" name="Nature">
        <title>rRNA introns, odd ribosomes, and small enigmatic genomes across a large radiation of phyla.</title>
        <authorList>
            <person name="Brown C.T."/>
            <person name="Hug L.A."/>
            <person name="Thomas B.C."/>
            <person name="Sharon I."/>
            <person name="Castelle C.J."/>
            <person name="Singh A."/>
            <person name="Wilkins M.J."/>
            <person name="Williams K.H."/>
            <person name="Banfield J.F."/>
        </authorList>
    </citation>
    <scope>NUCLEOTIDE SEQUENCE [LARGE SCALE GENOMIC DNA]</scope>
</reference>
<evidence type="ECO:0000313" key="2">
    <source>
        <dbReference type="EMBL" id="KKW27002.1"/>
    </source>
</evidence>
<feature type="region of interest" description="Disordered" evidence="1">
    <location>
        <begin position="37"/>
        <end position="57"/>
    </location>
</feature>
<evidence type="ECO:0000256" key="1">
    <source>
        <dbReference type="SAM" id="MobiDB-lite"/>
    </source>
</evidence>
<comment type="caution">
    <text evidence="2">The sequence shown here is derived from an EMBL/GenBank/DDBJ whole genome shotgun (WGS) entry which is preliminary data.</text>
</comment>
<organism evidence="2 3">
    <name type="scientific">candidate division Kazan bacterium GW2011_GWB1_52_7</name>
    <dbReference type="NCBI Taxonomy" id="1620414"/>
    <lineage>
        <taxon>Bacteria</taxon>
        <taxon>Bacteria division Kazan-3B-28</taxon>
    </lineage>
</organism>
<sequence>MSANNQQSSLGNPTLKNLSQEDWGKLVQFMAILFKVDQRNNPQKYKRNDRHNRPKNS</sequence>
<gene>
    <name evidence="2" type="ORF">VF00_C0002G0329</name>
</gene>
<evidence type="ECO:0000313" key="3">
    <source>
        <dbReference type="Proteomes" id="UP000034913"/>
    </source>
</evidence>
<proteinExistence type="predicted"/>
<dbReference type="EMBL" id="LCRB01000002">
    <property type="protein sequence ID" value="KKW27002.1"/>
    <property type="molecule type" value="Genomic_DNA"/>
</dbReference>
<dbReference type="AlphaFoldDB" id="A0A0G1ZGH5"/>
<feature type="compositionally biased region" description="Basic residues" evidence="1">
    <location>
        <begin position="44"/>
        <end position="57"/>
    </location>
</feature>